<name>A0A830GY26_9CREN</name>
<dbReference type="OrthoDB" id="27438at2157"/>
<dbReference type="AlphaFoldDB" id="A0A830GY26"/>
<comment type="caution">
    <text evidence="1">The sequence shown here is derived from an EMBL/GenBank/DDBJ whole genome shotgun (WGS) entry which is preliminary data.</text>
</comment>
<reference evidence="1" key="1">
    <citation type="journal article" date="2014" name="Int. J. Syst. Evol. Microbiol.">
        <title>Complete genome sequence of Corynebacterium casei LMG S-19264T (=DSM 44701T), isolated from a smear-ripened cheese.</title>
        <authorList>
            <consortium name="US DOE Joint Genome Institute (JGI-PGF)"/>
            <person name="Walter F."/>
            <person name="Albersmeier A."/>
            <person name="Kalinowski J."/>
            <person name="Ruckert C."/>
        </authorList>
    </citation>
    <scope>NUCLEOTIDE SEQUENCE</scope>
    <source>
        <strain evidence="1">JCM 10088</strain>
    </source>
</reference>
<dbReference type="RefSeq" id="WP_188597177.1">
    <property type="nucleotide sequence ID" value="NZ_BMNL01000004.1"/>
</dbReference>
<proteinExistence type="predicted"/>
<keyword evidence="2" id="KW-1185">Reference proteome</keyword>
<dbReference type="EMBL" id="BMNL01000004">
    <property type="protein sequence ID" value="GGP22592.1"/>
    <property type="molecule type" value="Genomic_DNA"/>
</dbReference>
<evidence type="ECO:0000313" key="2">
    <source>
        <dbReference type="Proteomes" id="UP000610960"/>
    </source>
</evidence>
<evidence type="ECO:0000313" key="1">
    <source>
        <dbReference type="EMBL" id="GGP22592.1"/>
    </source>
</evidence>
<gene>
    <name evidence="1" type="ORF">GCM10007981_19280</name>
</gene>
<accession>A0A830GY26</accession>
<sequence length="97" mass="10817">MDLNSIKSFVKDYVKKNGLIEVRYVKVREVEGVKGQSMVLIGIYLDKPMKFDALMGLLNGLTALIGAGERWIYAPHGKEIRLMIAQSTAPSTYRGRG</sequence>
<reference evidence="1" key="2">
    <citation type="submission" date="2020-09" db="EMBL/GenBank/DDBJ databases">
        <authorList>
            <person name="Sun Q."/>
            <person name="Ohkuma M."/>
        </authorList>
    </citation>
    <scope>NUCLEOTIDE SEQUENCE</scope>
    <source>
        <strain evidence="1">JCM 10088</strain>
    </source>
</reference>
<protein>
    <submittedName>
        <fullName evidence="1">Uncharacterized protein</fullName>
    </submittedName>
</protein>
<organism evidence="1 2">
    <name type="scientific">Thermocladium modestius</name>
    <dbReference type="NCBI Taxonomy" id="62609"/>
    <lineage>
        <taxon>Archaea</taxon>
        <taxon>Thermoproteota</taxon>
        <taxon>Thermoprotei</taxon>
        <taxon>Thermoproteales</taxon>
        <taxon>Thermoproteaceae</taxon>
        <taxon>Thermocladium</taxon>
    </lineage>
</organism>
<dbReference type="Proteomes" id="UP000610960">
    <property type="component" value="Unassembled WGS sequence"/>
</dbReference>